<feature type="domain" description="HTH tetR-type" evidence="3">
    <location>
        <begin position="58"/>
        <end position="118"/>
    </location>
</feature>
<keyword evidence="5" id="KW-1185">Reference proteome</keyword>
<reference evidence="4 5" key="1">
    <citation type="submission" date="2024-03" db="EMBL/GenBank/DDBJ databases">
        <authorList>
            <person name="Jo J.-H."/>
        </authorList>
    </citation>
    <scope>NUCLEOTIDE SEQUENCE [LARGE SCALE GENOMIC DNA]</scope>
    <source>
        <strain evidence="4 5">AS3R-12</strain>
    </source>
</reference>
<evidence type="ECO:0000313" key="4">
    <source>
        <dbReference type="EMBL" id="MEJ6011036.1"/>
    </source>
</evidence>
<evidence type="ECO:0000256" key="1">
    <source>
        <dbReference type="ARBA" id="ARBA00023125"/>
    </source>
</evidence>
<comment type="caution">
    <text evidence="4">The sequence shown here is derived from an EMBL/GenBank/DDBJ whole genome shotgun (WGS) entry which is preliminary data.</text>
</comment>
<feature type="DNA-binding region" description="H-T-H motif" evidence="2">
    <location>
        <begin position="81"/>
        <end position="100"/>
    </location>
</feature>
<dbReference type="PROSITE" id="PS50977">
    <property type="entry name" value="HTH_TETR_2"/>
    <property type="match status" value="1"/>
</dbReference>
<dbReference type="Proteomes" id="UP001379235">
    <property type="component" value="Unassembled WGS sequence"/>
</dbReference>
<dbReference type="SUPFAM" id="SSF48498">
    <property type="entry name" value="Tetracyclin repressor-like, C-terminal domain"/>
    <property type="match status" value="1"/>
</dbReference>
<dbReference type="Gene3D" id="1.10.357.10">
    <property type="entry name" value="Tetracycline Repressor, domain 2"/>
    <property type="match status" value="1"/>
</dbReference>
<organism evidence="4 5">
    <name type="scientific">Novosphingobium aquae</name>
    <dbReference type="NCBI Taxonomy" id="3133435"/>
    <lineage>
        <taxon>Bacteria</taxon>
        <taxon>Pseudomonadati</taxon>
        <taxon>Pseudomonadota</taxon>
        <taxon>Alphaproteobacteria</taxon>
        <taxon>Sphingomonadales</taxon>
        <taxon>Sphingomonadaceae</taxon>
        <taxon>Novosphingobium</taxon>
    </lineage>
</organism>
<name>A0ABU8SAP6_9SPHN</name>
<dbReference type="InterPro" id="IPR036271">
    <property type="entry name" value="Tet_transcr_reg_TetR-rel_C_sf"/>
</dbReference>
<accession>A0ABU8SAP6</accession>
<dbReference type="InterPro" id="IPR050109">
    <property type="entry name" value="HTH-type_TetR-like_transc_reg"/>
</dbReference>
<dbReference type="EMBL" id="JBBHJY010000007">
    <property type="protein sequence ID" value="MEJ6011036.1"/>
    <property type="molecule type" value="Genomic_DNA"/>
</dbReference>
<keyword evidence="1 2" id="KW-0238">DNA-binding</keyword>
<dbReference type="Pfam" id="PF17938">
    <property type="entry name" value="TetR_C_29"/>
    <property type="match status" value="1"/>
</dbReference>
<dbReference type="RefSeq" id="WP_339967899.1">
    <property type="nucleotide sequence ID" value="NZ_JBBHJY010000007.1"/>
</dbReference>
<dbReference type="SUPFAM" id="SSF46689">
    <property type="entry name" value="Homeodomain-like"/>
    <property type="match status" value="1"/>
</dbReference>
<dbReference type="PRINTS" id="PR00455">
    <property type="entry name" value="HTHTETR"/>
</dbReference>
<dbReference type="Pfam" id="PF00440">
    <property type="entry name" value="TetR_N"/>
    <property type="match status" value="1"/>
</dbReference>
<dbReference type="InterPro" id="IPR009057">
    <property type="entry name" value="Homeodomain-like_sf"/>
</dbReference>
<dbReference type="PANTHER" id="PTHR30328:SF54">
    <property type="entry name" value="HTH-TYPE TRANSCRIPTIONAL REPRESSOR SCO4008"/>
    <property type="match status" value="1"/>
</dbReference>
<dbReference type="PANTHER" id="PTHR30328">
    <property type="entry name" value="TRANSCRIPTIONAL REPRESSOR"/>
    <property type="match status" value="1"/>
</dbReference>
<evidence type="ECO:0000259" key="3">
    <source>
        <dbReference type="PROSITE" id="PS50977"/>
    </source>
</evidence>
<evidence type="ECO:0000313" key="5">
    <source>
        <dbReference type="Proteomes" id="UP001379235"/>
    </source>
</evidence>
<protein>
    <submittedName>
        <fullName evidence="4">TetR/AcrR family transcriptional regulator</fullName>
    </submittedName>
</protein>
<dbReference type="InterPro" id="IPR001647">
    <property type="entry name" value="HTH_TetR"/>
</dbReference>
<gene>
    <name evidence="4" type="ORF">WG900_14025</name>
</gene>
<sequence>MSIQAEDAQVERATSATRRIIIALAVSWSSLQNCRHGYGGHICRRRSVMTARQRHSSAVTLDRILMTARDAFAEHGFDGAKLDSIAKAAGVTKQLVYHYFKTKEELYGVVLDRVSDETLAMLDSPDYDQLPPQDAVRCLIERIIQAYVERPYIVGMTVDQDLHKGEHISRRSKYMPSVRTFVTERVAPMLERGVTEGVFRPGVDSRLFYWSIFALATACFTQNWAMSQSAGIDFASEDGIDLWREHVTSFALQAIMLPALPR</sequence>
<proteinExistence type="predicted"/>
<evidence type="ECO:0000256" key="2">
    <source>
        <dbReference type="PROSITE-ProRule" id="PRU00335"/>
    </source>
</evidence>
<dbReference type="InterPro" id="IPR041474">
    <property type="entry name" value="NicS_C"/>
</dbReference>